<keyword evidence="7" id="KW-1185">Reference proteome</keyword>
<dbReference type="EC" id="1.8.4.11" evidence="4"/>
<evidence type="ECO:0000259" key="5">
    <source>
        <dbReference type="Pfam" id="PF01625"/>
    </source>
</evidence>
<evidence type="ECO:0000313" key="7">
    <source>
        <dbReference type="Proteomes" id="UP001198862"/>
    </source>
</evidence>
<dbReference type="HAMAP" id="MF_01401">
    <property type="entry name" value="MsrA"/>
    <property type="match status" value="1"/>
</dbReference>
<dbReference type="PANTHER" id="PTHR43774">
    <property type="entry name" value="PEPTIDE METHIONINE SULFOXIDE REDUCTASE"/>
    <property type="match status" value="1"/>
</dbReference>
<dbReference type="NCBIfam" id="TIGR00401">
    <property type="entry name" value="msrA"/>
    <property type="match status" value="1"/>
</dbReference>
<dbReference type="PANTHER" id="PTHR43774:SF1">
    <property type="entry name" value="PEPTIDE METHIONINE SULFOXIDE REDUCTASE MSRA 2"/>
    <property type="match status" value="1"/>
</dbReference>
<evidence type="ECO:0000313" key="6">
    <source>
        <dbReference type="EMBL" id="MCC8431662.1"/>
    </source>
</evidence>
<evidence type="ECO:0000256" key="2">
    <source>
        <dbReference type="ARBA" id="ARBA00047806"/>
    </source>
</evidence>
<sequence>MGAAANAESVVVLPPPAVDRPVAPAGASETAVLAGGCFWGVQAVFQHVKGVSRAVSGYAGGTKDSATYPLVSSGRTGHAEVVEVTFDPSVVSYGTILQIYFSVAHDPTQLDRQGPDVGPQYRSAIFVADAAQRRVAEAYISQLDKAAVFPKRIVTRIDDLSAFYPAEAYHQDYATLHPSQPYIYIHDRPKVENLKRLFAAQSRATPVLVNPSAAK</sequence>
<proteinExistence type="inferred from homology"/>
<dbReference type="Pfam" id="PF01625">
    <property type="entry name" value="PMSR"/>
    <property type="match status" value="1"/>
</dbReference>
<dbReference type="GO" id="GO:0008113">
    <property type="term" value="F:peptide-methionine (S)-S-oxide reductase activity"/>
    <property type="evidence" value="ECO:0007669"/>
    <property type="project" value="UniProtKB-EC"/>
</dbReference>
<keyword evidence="1 4" id="KW-0560">Oxidoreductase</keyword>
<evidence type="ECO:0000256" key="3">
    <source>
        <dbReference type="ARBA" id="ARBA00048782"/>
    </source>
</evidence>
<protein>
    <recommendedName>
        <fullName evidence="4">Peptide methionine sulfoxide reductase MsrA</fullName>
        <shortName evidence="4">Protein-methionine-S-oxide reductase</shortName>
        <ecNumber evidence="4">1.8.4.11</ecNumber>
    </recommendedName>
    <alternativeName>
        <fullName evidence="4">Peptide-methionine (S)-S-oxide reductase</fullName>
        <shortName evidence="4">Peptide Met(O) reductase</shortName>
    </alternativeName>
</protein>
<dbReference type="Proteomes" id="UP001198862">
    <property type="component" value="Unassembled WGS sequence"/>
</dbReference>
<comment type="function">
    <text evidence="4">Has an important function as a repair enzyme for proteins that have been inactivated by oxidation. Catalyzes the reversible oxidation-reduction of methionine sulfoxide in proteins to methionine.</text>
</comment>
<comment type="caution">
    <text evidence="6">The sequence shown here is derived from an EMBL/GenBank/DDBJ whole genome shotgun (WGS) entry which is preliminary data.</text>
</comment>
<comment type="catalytic activity">
    <reaction evidence="3 4">
        <text>[thioredoxin]-disulfide + L-methionine + H2O = L-methionine (S)-S-oxide + [thioredoxin]-dithiol</text>
        <dbReference type="Rhea" id="RHEA:19993"/>
        <dbReference type="Rhea" id="RHEA-COMP:10698"/>
        <dbReference type="Rhea" id="RHEA-COMP:10700"/>
        <dbReference type="ChEBI" id="CHEBI:15377"/>
        <dbReference type="ChEBI" id="CHEBI:29950"/>
        <dbReference type="ChEBI" id="CHEBI:50058"/>
        <dbReference type="ChEBI" id="CHEBI:57844"/>
        <dbReference type="ChEBI" id="CHEBI:58772"/>
        <dbReference type="EC" id="1.8.4.11"/>
    </reaction>
</comment>
<evidence type="ECO:0000256" key="4">
    <source>
        <dbReference type="HAMAP-Rule" id="MF_01401"/>
    </source>
</evidence>
<dbReference type="InterPro" id="IPR002569">
    <property type="entry name" value="Met_Sox_Rdtase_MsrA_dom"/>
</dbReference>
<reference evidence="6 7" key="1">
    <citation type="submission" date="2021-11" db="EMBL/GenBank/DDBJ databases">
        <authorList>
            <person name="Lee D.-H."/>
            <person name="Kim S.-B."/>
        </authorList>
    </citation>
    <scope>NUCLEOTIDE SEQUENCE [LARGE SCALE GENOMIC DNA]</scope>
    <source>
        <strain evidence="6 7">KCTC 52223</strain>
    </source>
</reference>
<name>A0ABS8KZY5_9HYPH</name>
<feature type="domain" description="Peptide methionine sulphoxide reductase MsrA" evidence="5">
    <location>
        <begin position="30"/>
        <end position="182"/>
    </location>
</feature>
<evidence type="ECO:0000256" key="1">
    <source>
        <dbReference type="ARBA" id="ARBA00023002"/>
    </source>
</evidence>
<gene>
    <name evidence="4 6" type="primary">msrA</name>
    <name evidence="6" type="ORF">LJ725_22025</name>
</gene>
<dbReference type="EMBL" id="JAJISD010000010">
    <property type="protein sequence ID" value="MCC8431662.1"/>
    <property type="molecule type" value="Genomic_DNA"/>
</dbReference>
<feature type="active site" evidence="4">
    <location>
        <position position="37"/>
    </location>
</feature>
<organism evidence="6 7">
    <name type="scientific">Reyranella aquatilis</name>
    <dbReference type="NCBI Taxonomy" id="2035356"/>
    <lineage>
        <taxon>Bacteria</taxon>
        <taxon>Pseudomonadati</taxon>
        <taxon>Pseudomonadota</taxon>
        <taxon>Alphaproteobacteria</taxon>
        <taxon>Hyphomicrobiales</taxon>
        <taxon>Reyranellaceae</taxon>
        <taxon>Reyranella</taxon>
    </lineage>
</organism>
<dbReference type="SUPFAM" id="SSF55068">
    <property type="entry name" value="Peptide methionine sulfoxide reductase"/>
    <property type="match status" value="1"/>
</dbReference>
<comment type="similarity">
    <text evidence="4">Belongs to the MsrA Met sulfoxide reductase family.</text>
</comment>
<accession>A0ABS8KZY5</accession>
<dbReference type="Gene3D" id="3.30.1060.10">
    <property type="entry name" value="Peptide methionine sulphoxide reductase MsrA"/>
    <property type="match status" value="1"/>
</dbReference>
<comment type="catalytic activity">
    <reaction evidence="2 4">
        <text>L-methionyl-[protein] + [thioredoxin]-disulfide + H2O = L-methionyl-(S)-S-oxide-[protein] + [thioredoxin]-dithiol</text>
        <dbReference type="Rhea" id="RHEA:14217"/>
        <dbReference type="Rhea" id="RHEA-COMP:10698"/>
        <dbReference type="Rhea" id="RHEA-COMP:10700"/>
        <dbReference type="Rhea" id="RHEA-COMP:12313"/>
        <dbReference type="Rhea" id="RHEA-COMP:12315"/>
        <dbReference type="ChEBI" id="CHEBI:15377"/>
        <dbReference type="ChEBI" id="CHEBI:16044"/>
        <dbReference type="ChEBI" id="CHEBI:29950"/>
        <dbReference type="ChEBI" id="CHEBI:44120"/>
        <dbReference type="ChEBI" id="CHEBI:50058"/>
        <dbReference type="EC" id="1.8.4.11"/>
    </reaction>
</comment>
<dbReference type="InterPro" id="IPR036509">
    <property type="entry name" value="Met_Sox_Rdtase_MsrA_sf"/>
</dbReference>